<evidence type="ECO:0000313" key="3">
    <source>
        <dbReference type="EMBL" id="MBR7795731.1"/>
    </source>
</evidence>
<dbReference type="SUPFAM" id="SSF69572">
    <property type="entry name" value="Activating enzymes of the ubiquitin-like proteins"/>
    <property type="match status" value="1"/>
</dbReference>
<dbReference type="Proteomes" id="UP000675284">
    <property type="component" value="Unassembled WGS sequence"/>
</dbReference>
<dbReference type="InterPro" id="IPR035985">
    <property type="entry name" value="Ubiquitin-activating_enz"/>
</dbReference>
<reference evidence="3" key="1">
    <citation type="submission" date="2021-04" db="EMBL/GenBank/DDBJ databases">
        <title>Isolation and polyphasic classification of algal microorganism.</title>
        <authorList>
            <person name="Wang S."/>
        </authorList>
    </citation>
    <scope>NUCLEOTIDE SEQUENCE</scope>
    <source>
        <strain evidence="3">720a</strain>
    </source>
</reference>
<dbReference type="InterPro" id="IPR045886">
    <property type="entry name" value="ThiF/MoeB/HesA"/>
</dbReference>
<feature type="domain" description="THIF-type NAD/FAD binding fold" evidence="2">
    <location>
        <begin position="5"/>
        <end position="232"/>
    </location>
</feature>
<keyword evidence="3" id="KW-0808">Transferase</keyword>
<name>A0A941DUP8_9BACI</name>
<accession>A0A941DUP8</accession>
<comment type="similarity">
    <text evidence="1">Belongs to the HesA/MoeB/ThiF family.</text>
</comment>
<dbReference type="GO" id="GO:0005829">
    <property type="term" value="C:cytosol"/>
    <property type="evidence" value="ECO:0007669"/>
    <property type="project" value="TreeGrafter"/>
</dbReference>
<evidence type="ECO:0000256" key="1">
    <source>
        <dbReference type="ARBA" id="ARBA00009919"/>
    </source>
</evidence>
<dbReference type="GO" id="GO:0004792">
    <property type="term" value="F:thiosulfate-cyanide sulfurtransferase activity"/>
    <property type="evidence" value="ECO:0007669"/>
    <property type="project" value="TreeGrafter"/>
</dbReference>
<dbReference type="PANTHER" id="PTHR10953:SF102">
    <property type="entry name" value="ADENYLYLTRANSFERASE AND SULFURTRANSFERASE MOCS3"/>
    <property type="match status" value="1"/>
</dbReference>
<dbReference type="AlphaFoldDB" id="A0A941DUP8"/>
<dbReference type="GO" id="GO:0016779">
    <property type="term" value="F:nucleotidyltransferase activity"/>
    <property type="evidence" value="ECO:0007669"/>
    <property type="project" value="UniProtKB-KW"/>
</dbReference>
<dbReference type="EMBL" id="JAGSOT010000014">
    <property type="protein sequence ID" value="MBR7795731.1"/>
    <property type="molecule type" value="Genomic_DNA"/>
</dbReference>
<gene>
    <name evidence="3" type="ORF">KCX74_06690</name>
</gene>
<sequence length="338" mass="37315">MTGRYARQERFAPIGQTGQRQLVTKHVVVIGAGALGSANAEMLVRAGIGKLTLVDRDYIELSNLQRQQLYTEDDARQNRTKAKAAQRRLKAINPEVEITGIVEEFSEENGEKIVQDADFVIDGTDNFQTRFVMNDVLAKHRKPWAYGGCLQSTAIALTIIPGKTPCLQCLIDHLPQEGKTCDTVGIISPAVQVTAAYQTTECLKYLTDNGTSPELVQVDIWGRSYSAINVSRLVDPICSSCSQSAIYPYLTKERGLKTAMLCGRDTVQVRPGEKGSLSVSNLVKEIGNLTDKIRDNGEVLIFEIDDVRFVVFQDGRTLIHGVSDVNTAKQLYQRYIGA</sequence>
<evidence type="ECO:0000259" key="2">
    <source>
        <dbReference type="Pfam" id="PF00899"/>
    </source>
</evidence>
<organism evidence="3 4">
    <name type="scientific">Virgibacillus salarius</name>
    <dbReference type="NCBI Taxonomy" id="447199"/>
    <lineage>
        <taxon>Bacteria</taxon>
        <taxon>Bacillati</taxon>
        <taxon>Bacillota</taxon>
        <taxon>Bacilli</taxon>
        <taxon>Bacillales</taxon>
        <taxon>Bacillaceae</taxon>
        <taxon>Virgibacillus</taxon>
    </lineage>
</organism>
<dbReference type="Pfam" id="PF00899">
    <property type="entry name" value="ThiF"/>
    <property type="match status" value="1"/>
</dbReference>
<keyword evidence="3" id="KW-0548">Nucleotidyltransferase</keyword>
<keyword evidence="4" id="KW-1185">Reference proteome</keyword>
<evidence type="ECO:0000313" key="4">
    <source>
        <dbReference type="Proteomes" id="UP000675284"/>
    </source>
</evidence>
<dbReference type="FunFam" id="3.40.50.720:FF:000080">
    <property type="entry name" value="Thiazole biosynthesis adenylyltransferase ThiF"/>
    <property type="match status" value="1"/>
</dbReference>
<dbReference type="PANTHER" id="PTHR10953">
    <property type="entry name" value="UBIQUITIN-ACTIVATING ENZYME E1"/>
    <property type="match status" value="1"/>
</dbReference>
<dbReference type="Gene3D" id="3.40.50.720">
    <property type="entry name" value="NAD(P)-binding Rossmann-like Domain"/>
    <property type="match status" value="1"/>
</dbReference>
<proteinExistence type="inferred from homology"/>
<dbReference type="GO" id="GO:0008641">
    <property type="term" value="F:ubiquitin-like modifier activating enzyme activity"/>
    <property type="evidence" value="ECO:0007669"/>
    <property type="project" value="InterPro"/>
</dbReference>
<protein>
    <submittedName>
        <fullName evidence="3">ThiF family adenylyltransferase</fullName>
    </submittedName>
</protein>
<dbReference type="RefSeq" id="WP_166530143.1">
    <property type="nucleotide sequence ID" value="NZ_JAGSOT010000014.1"/>
</dbReference>
<dbReference type="GO" id="GO:0008146">
    <property type="term" value="F:sulfotransferase activity"/>
    <property type="evidence" value="ECO:0007669"/>
    <property type="project" value="TreeGrafter"/>
</dbReference>
<dbReference type="CDD" id="cd00757">
    <property type="entry name" value="ThiF_MoeB_HesA_family"/>
    <property type="match status" value="1"/>
</dbReference>
<dbReference type="InterPro" id="IPR000594">
    <property type="entry name" value="ThiF_NAD_FAD-bd"/>
</dbReference>
<comment type="caution">
    <text evidence="3">The sequence shown here is derived from an EMBL/GenBank/DDBJ whole genome shotgun (WGS) entry which is preliminary data.</text>
</comment>